<dbReference type="Gene3D" id="2.20.200.10">
    <property type="entry name" value="Outer membrane efflux proteins (OEP)"/>
    <property type="match status" value="1"/>
</dbReference>
<dbReference type="GO" id="GO:0005886">
    <property type="term" value="C:plasma membrane"/>
    <property type="evidence" value="ECO:0007669"/>
    <property type="project" value="UniProtKB-SubCell"/>
</dbReference>
<evidence type="ECO:0000256" key="1">
    <source>
        <dbReference type="ARBA" id="ARBA00007613"/>
    </source>
</evidence>
<dbReference type="Gene3D" id="1.20.1600.10">
    <property type="entry name" value="Outer membrane efflux proteins (OEP)"/>
    <property type="match status" value="1"/>
</dbReference>
<evidence type="ECO:0000256" key="3">
    <source>
        <dbReference type="SAM" id="Coils"/>
    </source>
</evidence>
<sequence length="487" mass="51270">MMRRIPSFLTLPMALPVLALLAGCSATSVSRPNLMLPQRFAAAPEAHATSAEGLDRWWLLFSDDQLAVLENEALAHAPDARSALAVLDEARATRSKALLAYDVQGNASGSITRGQTTISGMSGAGAFLMTPTGATTTSAGSFSPSWEVDLFGRRDAARQAADADLTAATFTYHAALQSLTAQVATNLFQARGLSLQLAEARDNLRVARELADIGQRKAKAGIGSQVDADSLLADRATAQANVVQLEAQLSVSRQTLLVLIGRAGAAPEMLAVDGALGAPPEVPEATPATLLVRRPDVMQAEARLRSAMGTLRLDSLALLPKFTLQGTTSISAIAGPAGYTTSLWSLAAGVAMPVFDRARLLGERRAQRARAEQAAIAYEKAVQSGFGEAQNQLATYGADRARLGLLIEAEARAHHAFDGQNAGYRAGVVDLTALLTAERTWRNARTSLSALRATTLSDGVNVFKALGGGWTPLDPNHPVTSFPDQKP</sequence>
<dbReference type="Proteomes" id="UP000548867">
    <property type="component" value="Unassembled WGS sequence"/>
</dbReference>
<keyword evidence="2 4" id="KW-0449">Lipoprotein</keyword>
<comment type="similarity">
    <text evidence="1 2">Belongs to the outer membrane factor (OMF) (TC 1.B.17) family.</text>
</comment>
<dbReference type="PANTHER" id="PTHR30203:SF32">
    <property type="entry name" value="CATION EFFLUX SYSTEM PROTEIN CUSC"/>
    <property type="match status" value="1"/>
</dbReference>
<comment type="caution">
    <text evidence="4">The sequence shown here is derived from an EMBL/GenBank/DDBJ whole genome shotgun (WGS) entry which is preliminary data.</text>
</comment>
<keyword evidence="2" id="KW-0812">Transmembrane</keyword>
<keyword evidence="5" id="KW-1185">Reference proteome</keyword>
<keyword evidence="2" id="KW-0564">Palmitate</keyword>
<gene>
    <name evidence="4" type="ORF">GGR38_000019</name>
</gene>
<proteinExistence type="inferred from homology"/>
<dbReference type="Pfam" id="PF02321">
    <property type="entry name" value="OEP"/>
    <property type="match status" value="2"/>
</dbReference>
<protein>
    <submittedName>
        <fullName evidence="4">NodT family efflux transporter outer membrane factor (OMF) lipoprotein</fullName>
    </submittedName>
</protein>
<evidence type="ECO:0000256" key="2">
    <source>
        <dbReference type="RuleBase" id="RU362097"/>
    </source>
</evidence>
<dbReference type="RefSeq" id="WP_183621536.1">
    <property type="nucleotide sequence ID" value="NZ_JACIDX010000001.1"/>
</dbReference>
<dbReference type="InterPro" id="IPR010131">
    <property type="entry name" value="MdtP/NodT-like"/>
</dbReference>
<dbReference type="NCBIfam" id="TIGR01845">
    <property type="entry name" value="outer_NodT"/>
    <property type="match status" value="1"/>
</dbReference>
<keyword evidence="2" id="KW-1134">Transmembrane beta strand</keyword>
<feature type="coiled-coil region" evidence="3">
    <location>
        <begin position="190"/>
        <end position="248"/>
    </location>
</feature>
<dbReference type="GO" id="GO:0015562">
    <property type="term" value="F:efflux transmembrane transporter activity"/>
    <property type="evidence" value="ECO:0007669"/>
    <property type="project" value="InterPro"/>
</dbReference>
<dbReference type="EMBL" id="JACIDX010000001">
    <property type="protein sequence ID" value="MBB3953107.1"/>
    <property type="molecule type" value="Genomic_DNA"/>
</dbReference>
<organism evidence="4 5">
    <name type="scientific">Novosphingobium sediminicola</name>
    <dbReference type="NCBI Taxonomy" id="563162"/>
    <lineage>
        <taxon>Bacteria</taxon>
        <taxon>Pseudomonadati</taxon>
        <taxon>Pseudomonadota</taxon>
        <taxon>Alphaproteobacteria</taxon>
        <taxon>Sphingomonadales</taxon>
        <taxon>Sphingomonadaceae</taxon>
        <taxon>Novosphingobium</taxon>
    </lineage>
</organism>
<dbReference type="PROSITE" id="PS51257">
    <property type="entry name" value="PROKAR_LIPOPROTEIN"/>
    <property type="match status" value="1"/>
</dbReference>
<evidence type="ECO:0000313" key="5">
    <source>
        <dbReference type="Proteomes" id="UP000548867"/>
    </source>
</evidence>
<keyword evidence="3" id="KW-0175">Coiled coil</keyword>
<evidence type="ECO:0000313" key="4">
    <source>
        <dbReference type="EMBL" id="MBB3953107.1"/>
    </source>
</evidence>
<keyword evidence="2" id="KW-0472">Membrane</keyword>
<dbReference type="PANTHER" id="PTHR30203">
    <property type="entry name" value="OUTER MEMBRANE CATION EFFLUX PROTEIN"/>
    <property type="match status" value="1"/>
</dbReference>
<name>A0A7W6CKH5_9SPHN</name>
<dbReference type="SUPFAM" id="SSF56954">
    <property type="entry name" value="Outer membrane efflux proteins (OEP)"/>
    <property type="match status" value="1"/>
</dbReference>
<comment type="subcellular location">
    <subcellularLocation>
        <location evidence="2">Cell membrane</location>
        <topology evidence="2">Lipid-anchor</topology>
    </subcellularLocation>
</comment>
<dbReference type="AlphaFoldDB" id="A0A7W6CKH5"/>
<reference evidence="4 5" key="1">
    <citation type="submission" date="2020-08" db="EMBL/GenBank/DDBJ databases">
        <title>Genomic Encyclopedia of Type Strains, Phase IV (KMG-IV): sequencing the most valuable type-strain genomes for metagenomic binning, comparative biology and taxonomic classification.</title>
        <authorList>
            <person name="Goeker M."/>
        </authorList>
    </citation>
    <scope>NUCLEOTIDE SEQUENCE [LARGE SCALE GENOMIC DNA]</scope>
    <source>
        <strain evidence="4 5">DSM 27057</strain>
    </source>
</reference>
<dbReference type="InterPro" id="IPR003423">
    <property type="entry name" value="OMP_efflux"/>
</dbReference>
<accession>A0A7W6CKH5</accession>